<sequence>MEGGSNEGRLILVSGATGQQGGGVARNLLERGFGVRALTRDPEKSEARVVADLGAEVVSGDLEDRSSIERVLEGVHGVFSVQQFWESGVEGEVKQGVLLADAAKAAGVDHYVYSSVGSAHTETGIPHFESKWEVEEHVRASGVPYTVLRPVFFMQNWEMMREPILGGTLPQPLDPEKPFQMVDVEDIGVFAAMAFENPETWIGREVDLAGDELTMPEIAGTFSRVIGRDVDYFQVPWEGFEEQMGEEYAVMYRWFNEYGYEADIPALREEYPGLVSFEQYLRARGWENAAVASEARSGG</sequence>
<evidence type="ECO:0000256" key="2">
    <source>
        <dbReference type="ARBA" id="ARBA00022857"/>
    </source>
</evidence>
<evidence type="ECO:0000259" key="3">
    <source>
        <dbReference type="Pfam" id="PF05368"/>
    </source>
</evidence>
<dbReference type="Gene3D" id="3.90.25.10">
    <property type="entry name" value="UDP-galactose 4-epimerase, domain 1"/>
    <property type="match status" value="1"/>
</dbReference>
<dbReference type="InterPro" id="IPR008030">
    <property type="entry name" value="NmrA-like"/>
</dbReference>
<protein>
    <recommendedName>
        <fullName evidence="3">NmrA-like domain-containing protein</fullName>
    </recommendedName>
</protein>
<dbReference type="PANTHER" id="PTHR42748">
    <property type="entry name" value="NITROGEN METABOLITE REPRESSION PROTEIN NMRA FAMILY MEMBER"/>
    <property type="match status" value="1"/>
</dbReference>
<dbReference type="CDD" id="cd05251">
    <property type="entry name" value="NmrA_like_SDR_a"/>
    <property type="match status" value="1"/>
</dbReference>
<evidence type="ECO:0000313" key="4">
    <source>
        <dbReference type="EMBL" id="CAA9445344.1"/>
    </source>
</evidence>
<dbReference type="AlphaFoldDB" id="A0A6J4QI23"/>
<gene>
    <name evidence="4" type="ORF">AVDCRST_MAG58-347</name>
</gene>
<accession>A0A6J4QI23</accession>
<dbReference type="EMBL" id="CADCVF010000009">
    <property type="protein sequence ID" value="CAA9445344.1"/>
    <property type="molecule type" value="Genomic_DNA"/>
</dbReference>
<keyword evidence="2" id="KW-0521">NADP</keyword>
<dbReference type="InterPro" id="IPR036291">
    <property type="entry name" value="NAD(P)-bd_dom_sf"/>
</dbReference>
<dbReference type="Gene3D" id="3.40.50.720">
    <property type="entry name" value="NAD(P)-binding Rossmann-like Domain"/>
    <property type="match status" value="1"/>
</dbReference>
<proteinExistence type="inferred from homology"/>
<dbReference type="PANTHER" id="PTHR42748:SF7">
    <property type="entry name" value="NMRA LIKE REDOX SENSOR 1-RELATED"/>
    <property type="match status" value="1"/>
</dbReference>
<feature type="domain" description="NmrA-like" evidence="3">
    <location>
        <begin position="10"/>
        <end position="264"/>
    </location>
</feature>
<reference evidence="4" key="1">
    <citation type="submission" date="2020-02" db="EMBL/GenBank/DDBJ databases">
        <authorList>
            <person name="Meier V. D."/>
        </authorList>
    </citation>
    <scope>NUCLEOTIDE SEQUENCE</scope>
    <source>
        <strain evidence="4">AVDCRST_MAG58</strain>
    </source>
</reference>
<name>A0A6J4QI23_9ACTN</name>
<evidence type="ECO:0000256" key="1">
    <source>
        <dbReference type="ARBA" id="ARBA00006328"/>
    </source>
</evidence>
<dbReference type="InterPro" id="IPR051164">
    <property type="entry name" value="NmrA-like_oxidored"/>
</dbReference>
<dbReference type="Pfam" id="PF05368">
    <property type="entry name" value="NmrA"/>
    <property type="match status" value="1"/>
</dbReference>
<dbReference type="SUPFAM" id="SSF51735">
    <property type="entry name" value="NAD(P)-binding Rossmann-fold domains"/>
    <property type="match status" value="1"/>
</dbReference>
<organism evidence="4">
    <name type="scientific">uncultured Rubrobacteraceae bacterium</name>
    <dbReference type="NCBI Taxonomy" id="349277"/>
    <lineage>
        <taxon>Bacteria</taxon>
        <taxon>Bacillati</taxon>
        <taxon>Actinomycetota</taxon>
        <taxon>Rubrobacteria</taxon>
        <taxon>Rubrobacterales</taxon>
        <taxon>Rubrobacteraceae</taxon>
        <taxon>environmental samples</taxon>
    </lineage>
</organism>
<comment type="similarity">
    <text evidence="1">Belongs to the NmrA-type oxidoreductase family.</text>
</comment>